<dbReference type="RefSeq" id="WP_006306318.1">
    <property type="nucleotide sequence ID" value="NZ_GL892076.1"/>
</dbReference>
<dbReference type="NCBIfam" id="TIGR00281">
    <property type="entry name" value="SMC-Scp complex subunit ScpB"/>
    <property type="match status" value="1"/>
</dbReference>
<keyword evidence="1" id="KW-0963">Cytoplasm</keyword>
<name>F5RM63_9FIRM</name>
<keyword evidence="3" id="KW-0159">Chromosome partition</keyword>
<reference evidence="5 6" key="1">
    <citation type="submission" date="2011-04" db="EMBL/GenBank/DDBJ databases">
        <authorList>
            <person name="Muzny D."/>
            <person name="Qin X."/>
            <person name="Deng J."/>
            <person name="Jiang H."/>
            <person name="Liu Y."/>
            <person name="Qu J."/>
            <person name="Song X.-Z."/>
            <person name="Zhang L."/>
            <person name="Thornton R."/>
            <person name="Coyle M."/>
            <person name="Francisco L."/>
            <person name="Jackson L."/>
            <person name="Javaid M."/>
            <person name="Korchina V."/>
            <person name="Kovar C."/>
            <person name="Mata R."/>
            <person name="Mathew T."/>
            <person name="Ngo R."/>
            <person name="Nguyen L."/>
            <person name="Nguyen N."/>
            <person name="Okwuonu G."/>
            <person name="Ongeri F."/>
            <person name="Pham C."/>
            <person name="Simmons D."/>
            <person name="Wilczek-Boney K."/>
            <person name="Hale W."/>
            <person name="Jakkamsetti A."/>
            <person name="Pham P."/>
            <person name="Ruth R."/>
            <person name="San Lucas F."/>
            <person name="Warren J."/>
            <person name="Zhang J."/>
            <person name="Zhao Z."/>
            <person name="Zhou C."/>
            <person name="Zhu D."/>
            <person name="Lee S."/>
            <person name="Bess C."/>
            <person name="Blankenburg K."/>
            <person name="Forbes L."/>
            <person name="Fu Q."/>
            <person name="Gubbala S."/>
            <person name="Hirani K."/>
            <person name="Jayaseelan J.C."/>
            <person name="Lara F."/>
            <person name="Munidasa M."/>
            <person name="Palculict T."/>
            <person name="Patil S."/>
            <person name="Pu L.-L."/>
            <person name="Saada N."/>
            <person name="Tang L."/>
            <person name="Weissenberger G."/>
            <person name="Zhu Y."/>
            <person name="Hemphill L."/>
            <person name="Shang Y."/>
            <person name="Youmans B."/>
            <person name="Ayvaz T."/>
            <person name="Ross M."/>
            <person name="Santibanez J."/>
            <person name="Aqrawi P."/>
            <person name="Gross S."/>
            <person name="Joshi V."/>
            <person name="Fowler G."/>
            <person name="Nazareth L."/>
            <person name="Reid J."/>
            <person name="Worley K."/>
            <person name="Petrosino J."/>
            <person name="Highlander S."/>
            <person name="Gibbs R."/>
        </authorList>
    </citation>
    <scope>NUCLEOTIDE SEQUENCE [LARGE SCALE GENOMIC DNA]</scope>
    <source>
        <strain evidence="5 6">DSM 2778</strain>
    </source>
</reference>
<dbReference type="STRING" id="888060.HMPREF9081_1349"/>
<keyword evidence="2" id="KW-0132">Cell division</keyword>
<accession>F5RM63</accession>
<protein>
    <submittedName>
        <fullName evidence="5">Segregation and condensation protein B</fullName>
    </submittedName>
</protein>
<dbReference type="InterPro" id="IPR005234">
    <property type="entry name" value="ScpB_csome_segregation"/>
</dbReference>
<dbReference type="GO" id="GO:0051304">
    <property type="term" value="P:chromosome separation"/>
    <property type="evidence" value="ECO:0007669"/>
    <property type="project" value="InterPro"/>
</dbReference>
<dbReference type="Pfam" id="PF04079">
    <property type="entry name" value="SMC_ScpB"/>
    <property type="match status" value="1"/>
</dbReference>
<dbReference type="AlphaFoldDB" id="F5RM63"/>
<dbReference type="OrthoDB" id="9806226at2"/>
<dbReference type="HOGENOM" id="CLU_045647_5_3_9"/>
<keyword evidence="6" id="KW-1185">Reference proteome</keyword>
<sequence>MESLSRTSILEAVLFAAGLPLSIPKLAEIIEAPAWEVQETLTELEHVLSERGSGIFLRRSAGGYQLVTHPNAFPWVKKLSETVQPTLSSSAMETLSIIAYKQPITKQEVEHIRGVRAERSISRLLELELICEMGRKQVVGRPILYGTTDLFLRAFGLQQIEDLPALPDTDDVKDTLDDDQLRLFEEMHAAADLVEYDDGNDDVEKIRQRDTATPRDAKE</sequence>
<keyword evidence="4" id="KW-0131">Cell cycle</keyword>
<dbReference type="PANTHER" id="PTHR34298:SF2">
    <property type="entry name" value="SEGREGATION AND CONDENSATION PROTEIN B"/>
    <property type="match status" value="1"/>
</dbReference>
<organism evidence="5 6">
    <name type="scientific">Centipeda periodontii DSM 2778</name>
    <dbReference type="NCBI Taxonomy" id="888060"/>
    <lineage>
        <taxon>Bacteria</taxon>
        <taxon>Bacillati</taxon>
        <taxon>Bacillota</taxon>
        <taxon>Negativicutes</taxon>
        <taxon>Selenomonadales</taxon>
        <taxon>Selenomonadaceae</taxon>
        <taxon>Centipeda</taxon>
    </lineage>
</organism>
<dbReference type="SUPFAM" id="SSF46785">
    <property type="entry name" value="Winged helix' DNA-binding domain"/>
    <property type="match status" value="2"/>
</dbReference>
<dbReference type="PIRSF" id="PIRSF019345">
    <property type="entry name" value="ScpB"/>
    <property type="match status" value="1"/>
</dbReference>
<dbReference type="eggNOG" id="COG1386">
    <property type="taxonomic scope" value="Bacteria"/>
</dbReference>
<evidence type="ECO:0000313" key="6">
    <source>
        <dbReference type="Proteomes" id="UP000004067"/>
    </source>
</evidence>
<dbReference type="GO" id="GO:0051301">
    <property type="term" value="P:cell division"/>
    <property type="evidence" value="ECO:0007669"/>
    <property type="project" value="UniProtKB-KW"/>
</dbReference>
<dbReference type="InterPro" id="IPR036388">
    <property type="entry name" value="WH-like_DNA-bd_sf"/>
</dbReference>
<evidence type="ECO:0000256" key="1">
    <source>
        <dbReference type="ARBA" id="ARBA00022490"/>
    </source>
</evidence>
<proteinExistence type="predicted"/>
<evidence type="ECO:0000256" key="3">
    <source>
        <dbReference type="ARBA" id="ARBA00022829"/>
    </source>
</evidence>
<comment type="caution">
    <text evidence="5">The sequence shown here is derived from an EMBL/GenBank/DDBJ whole genome shotgun (WGS) entry which is preliminary data.</text>
</comment>
<gene>
    <name evidence="5" type="primary">scpB</name>
    <name evidence="5" type="ORF">HMPREF9081_1349</name>
</gene>
<dbReference type="InterPro" id="IPR036390">
    <property type="entry name" value="WH_DNA-bd_sf"/>
</dbReference>
<dbReference type="Gene3D" id="1.10.10.10">
    <property type="entry name" value="Winged helix-like DNA-binding domain superfamily/Winged helix DNA-binding domain"/>
    <property type="match status" value="2"/>
</dbReference>
<dbReference type="PANTHER" id="PTHR34298">
    <property type="entry name" value="SEGREGATION AND CONDENSATION PROTEIN B"/>
    <property type="match status" value="1"/>
</dbReference>
<dbReference type="EMBL" id="AFHQ01000033">
    <property type="protein sequence ID" value="EGK59754.1"/>
    <property type="molecule type" value="Genomic_DNA"/>
</dbReference>
<evidence type="ECO:0000256" key="4">
    <source>
        <dbReference type="ARBA" id="ARBA00023306"/>
    </source>
</evidence>
<evidence type="ECO:0000313" key="5">
    <source>
        <dbReference type="EMBL" id="EGK59754.1"/>
    </source>
</evidence>
<evidence type="ECO:0000256" key="2">
    <source>
        <dbReference type="ARBA" id="ARBA00022618"/>
    </source>
</evidence>
<dbReference type="Proteomes" id="UP000004067">
    <property type="component" value="Unassembled WGS sequence"/>
</dbReference>